<name>W9XAM8_9EURO</name>
<organism evidence="1 2">
    <name type="scientific">Capronia epimyces CBS 606.96</name>
    <dbReference type="NCBI Taxonomy" id="1182542"/>
    <lineage>
        <taxon>Eukaryota</taxon>
        <taxon>Fungi</taxon>
        <taxon>Dikarya</taxon>
        <taxon>Ascomycota</taxon>
        <taxon>Pezizomycotina</taxon>
        <taxon>Eurotiomycetes</taxon>
        <taxon>Chaetothyriomycetidae</taxon>
        <taxon>Chaetothyriales</taxon>
        <taxon>Herpotrichiellaceae</taxon>
        <taxon>Capronia</taxon>
    </lineage>
</organism>
<dbReference type="OrthoDB" id="445007at2759"/>
<gene>
    <name evidence="1" type="ORF">A1O3_10456</name>
</gene>
<evidence type="ECO:0000313" key="2">
    <source>
        <dbReference type="Proteomes" id="UP000019478"/>
    </source>
</evidence>
<evidence type="ECO:0000313" key="1">
    <source>
        <dbReference type="EMBL" id="EXJ77298.1"/>
    </source>
</evidence>
<dbReference type="GeneID" id="19174536"/>
<dbReference type="SUPFAM" id="SSF51197">
    <property type="entry name" value="Clavaminate synthase-like"/>
    <property type="match status" value="1"/>
</dbReference>
<dbReference type="Gene3D" id="2.60.120.620">
    <property type="entry name" value="q2cbj1_9rhob like domain"/>
    <property type="match status" value="1"/>
</dbReference>
<dbReference type="EMBL" id="AMGY01000011">
    <property type="protein sequence ID" value="EXJ77298.1"/>
    <property type="molecule type" value="Genomic_DNA"/>
</dbReference>
<accession>W9XAM8</accession>
<dbReference type="HOGENOM" id="CLU_049199_0_0_1"/>
<dbReference type="eggNOG" id="ENOG502QZ63">
    <property type="taxonomic scope" value="Eukaryota"/>
</dbReference>
<dbReference type="PANTHER" id="PTHR31630:SF6">
    <property type="entry name" value="PHYTANOYL-COA DIOXYGENASE-RELATED"/>
    <property type="match status" value="1"/>
</dbReference>
<reference evidence="1 2" key="1">
    <citation type="submission" date="2013-03" db="EMBL/GenBank/DDBJ databases">
        <title>The Genome Sequence of Capronia epimyces CBS 606.96.</title>
        <authorList>
            <consortium name="The Broad Institute Genomics Platform"/>
            <person name="Cuomo C."/>
            <person name="de Hoog S."/>
            <person name="Gorbushina A."/>
            <person name="Walker B."/>
            <person name="Young S.K."/>
            <person name="Zeng Q."/>
            <person name="Gargeya S."/>
            <person name="Fitzgerald M."/>
            <person name="Haas B."/>
            <person name="Abouelleil A."/>
            <person name="Allen A.W."/>
            <person name="Alvarado L."/>
            <person name="Arachchi H.M."/>
            <person name="Berlin A.M."/>
            <person name="Chapman S.B."/>
            <person name="Gainer-Dewar J."/>
            <person name="Goldberg J."/>
            <person name="Griggs A."/>
            <person name="Gujja S."/>
            <person name="Hansen M."/>
            <person name="Howarth C."/>
            <person name="Imamovic A."/>
            <person name="Ireland A."/>
            <person name="Larimer J."/>
            <person name="McCowan C."/>
            <person name="Murphy C."/>
            <person name="Pearson M."/>
            <person name="Poon T.W."/>
            <person name="Priest M."/>
            <person name="Roberts A."/>
            <person name="Saif S."/>
            <person name="Shea T."/>
            <person name="Sisk P."/>
            <person name="Sykes S."/>
            <person name="Wortman J."/>
            <person name="Nusbaum C."/>
            <person name="Birren B."/>
        </authorList>
    </citation>
    <scope>NUCLEOTIDE SEQUENCE [LARGE SCALE GENOMIC DNA]</scope>
    <source>
        <strain evidence="1 2">CBS 606.96</strain>
    </source>
</reference>
<dbReference type="AlphaFoldDB" id="W9XAM8"/>
<protein>
    <recommendedName>
        <fullName evidence="3">Phytanoyl-CoA dioxygenase</fullName>
    </recommendedName>
</protein>
<proteinExistence type="predicted"/>
<comment type="caution">
    <text evidence="1">The sequence shown here is derived from an EMBL/GenBank/DDBJ whole genome shotgun (WGS) entry which is preliminary data.</text>
</comment>
<dbReference type="InterPro" id="IPR008775">
    <property type="entry name" value="Phytyl_CoA_dOase-like"/>
</dbReference>
<dbReference type="PANTHER" id="PTHR31630">
    <property type="entry name" value="PHYTANOYL-COA DIOXYGENASE-RELATED-RELATED"/>
    <property type="match status" value="1"/>
</dbReference>
<dbReference type="Proteomes" id="UP000019478">
    <property type="component" value="Unassembled WGS sequence"/>
</dbReference>
<keyword evidence="2" id="KW-1185">Reference proteome</keyword>
<dbReference type="RefSeq" id="XP_007738736.1">
    <property type="nucleotide sequence ID" value="XM_007740546.1"/>
</dbReference>
<evidence type="ECO:0008006" key="3">
    <source>
        <dbReference type="Google" id="ProtNLM"/>
    </source>
</evidence>
<dbReference type="Pfam" id="PF05721">
    <property type="entry name" value="PhyH"/>
    <property type="match status" value="1"/>
</dbReference>
<sequence length="360" mass="40887">MTTTTTTTQTTQTSESSRLRLVSKPGLYKQHDIQYTDTTFAFRINVDADPDAEWLNDLCENGYAVVKGAIPRERAVQYQQRAFDWLRSFGKGLDLEDRSTWTAEHLPVQSKLNTFDNYCVVHEKFMWDARLEPGVIDAFTKIWGTDELLVSFDSLNVTFPGRSDKPPRAPWPHVDQSPHKRGLHCVQGIINLSHAGPEDGSLVVLPGSHKYTAEFFDTQTDRDSWPTIDWRRFSEDEMAWFASKGLKAVKVEAEPGDLIVWDSRTVHYGGEPTDKSDVVRTVIYASYAPAKLAAPEALEEKRRVFDVHGATTHWAHDNIWLRPQLAHLPDGSLDPQNRSEPLEKPELTDRLLQLAGLKPY</sequence>